<gene>
    <name evidence="2" type="ORF">CLV54_3206</name>
</gene>
<name>A0A2M9BBK7_9MICO</name>
<organism evidence="2 3">
    <name type="scientific">Compostimonas suwonensis</name>
    <dbReference type="NCBI Taxonomy" id="1048394"/>
    <lineage>
        <taxon>Bacteria</taxon>
        <taxon>Bacillati</taxon>
        <taxon>Actinomycetota</taxon>
        <taxon>Actinomycetes</taxon>
        <taxon>Micrococcales</taxon>
        <taxon>Microbacteriaceae</taxon>
        <taxon>Compostimonas</taxon>
    </lineage>
</organism>
<comment type="caution">
    <text evidence="2">The sequence shown here is derived from an EMBL/GenBank/DDBJ whole genome shotgun (WGS) entry which is preliminary data.</text>
</comment>
<reference evidence="2 3" key="1">
    <citation type="submission" date="2017-11" db="EMBL/GenBank/DDBJ databases">
        <title>Genomic Encyclopedia of Archaeal and Bacterial Type Strains, Phase II (KMG-II): From Individual Species to Whole Genera.</title>
        <authorList>
            <person name="Goeker M."/>
        </authorList>
    </citation>
    <scope>NUCLEOTIDE SEQUENCE [LARGE SCALE GENOMIC DNA]</scope>
    <source>
        <strain evidence="2 3">DSM 25625</strain>
    </source>
</reference>
<feature type="coiled-coil region" evidence="1">
    <location>
        <begin position="307"/>
        <end position="334"/>
    </location>
</feature>
<keyword evidence="3" id="KW-1185">Reference proteome</keyword>
<evidence type="ECO:0000256" key="1">
    <source>
        <dbReference type="SAM" id="Coils"/>
    </source>
</evidence>
<dbReference type="OrthoDB" id="5109508at2"/>
<dbReference type="RefSeq" id="WP_100345973.1">
    <property type="nucleotide sequence ID" value="NZ_PGFB01000006.1"/>
</dbReference>
<dbReference type="AlphaFoldDB" id="A0A2M9BBK7"/>
<dbReference type="EMBL" id="PGFB01000006">
    <property type="protein sequence ID" value="PJJ55316.1"/>
    <property type="molecule type" value="Genomic_DNA"/>
</dbReference>
<keyword evidence="1" id="KW-0175">Coiled coil</keyword>
<evidence type="ECO:0000313" key="2">
    <source>
        <dbReference type="EMBL" id="PJJ55316.1"/>
    </source>
</evidence>
<dbReference type="Proteomes" id="UP000230161">
    <property type="component" value="Unassembled WGS sequence"/>
</dbReference>
<evidence type="ECO:0000313" key="3">
    <source>
        <dbReference type="Proteomes" id="UP000230161"/>
    </source>
</evidence>
<proteinExistence type="predicted"/>
<sequence length="337" mass="37635">MPTMSQDSVKALPMHSRSAMSLEEIRDAMAALPPSLDGFKGGWASINNYESNLRRPGIEPPASTPEITAATDVLPRMLRARFYYWDPAPAGMGDQQGHDPLVTRRLNAIDVMITEPAEGRIGLLFSTRTPSYLGKGDGIIASLNKILQTRDATIKVDRRQSHLRLMDEEIFLWLAVQHRDRPQLAADIKLDQIAGISSRDTASRTADLRYGVDFERSNFLTAVAEKDTLGPIDICFVHHVGEENHSYEVRLHVDGGFEVRRNSLHFPDMLDRPELMLETSLFLAYSLIPRFNALYAADAANWSTQRVDVIQSAMAALEERYKSLKAVLEKQLAGSEG</sequence>
<protein>
    <submittedName>
        <fullName evidence="2">Uncharacterized protein</fullName>
    </submittedName>
</protein>
<accession>A0A2M9BBK7</accession>